<keyword evidence="7 12" id="KW-0479">Metal-binding</keyword>
<dbReference type="Proteomes" id="UP000820818">
    <property type="component" value="Linkage Group LG5"/>
</dbReference>
<comment type="subcellular location">
    <subcellularLocation>
        <location evidence="3">Mitochondrion</location>
    </subcellularLocation>
</comment>
<name>A0AAD5PU22_9CRUS</name>
<dbReference type="InterPro" id="IPR001189">
    <property type="entry name" value="Mn/Fe_SOD"/>
</dbReference>
<comment type="subunit">
    <text evidence="5">Homotetramer.</text>
</comment>
<dbReference type="AlphaFoldDB" id="A0AAD5PU22"/>
<comment type="function">
    <text evidence="13">Destroys radicals which are normally produced within the cells and which are toxic to biological systems.</text>
</comment>
<comment type="catalytic activity">
    <reaction evidence="11 13">
        <text>2 superoxide + 2 H(+) = H2O2 + O2</text>
        <dbReference type="Rhea" id="RHEA:20696"/>
        <dbReference type="ChEBI" id="CHEBI:15378"/>
        <dbReference type="ChEBI" id="CHEBI:15379"/>
        <dbReference type="ChEBI" id="CHEBI:16240"/>
        <dbReference type="ChEBI" id="CHEBI:18421"/>
        <dbReference type="EC" id="1.15.1.1"/>
    </reaction>
</comment>
<dbReference type="FunFam" id="1.10.287.990:FF:000001">
    <property type="entry name" value="Superoxide dismutase"/>
    <property type="match status" value="1"/>
</dbReference>
<dbReference type="SUPFAM" id="SSF54719">
    <property type="entry name" value="Fe,Mn superoxide dismutase (SOD), C-terminal domain"/>
    <property type="match status" value="1"/>
</dbReference>
<dbReference type="FunFam" id="3.55.40.20:FF:000003">
    <property type="entry name" value="Superoxide dismutase [Mn], mitochondrial"/>
    <property type="match status" value="1"/>
</dbReference>
<evidence type="ECO:0000256" key="3">
    <source>
        <dbReference type="ARBA" id="ARBA00004173"/>
    </source>
</evidence>
<dbReference type="InterPro" id="IPR050265">
    <property type="entry name" value="Fe/Mn_Superoxide_Dismutase"/>
</dbReference>
<comment type="caution">
    <text evidence="16">The sequence shown here is derived from an EMBL/GenBank/DDBJ whole genome shotgun (WGS) entry which is preliminary data.</text>
</comment>
<dbReference type="InterPro" id="IPR019833">
    <property type="entry name" value="Mn/Fe_SOD_BS"/>
</dbReference>
<evidence type="ECO:0000313" key="16">
    <source>
        <dbReference type="EMBL" id="KAI9559367.1"/>
    </source>
</evidence>
<dbReference type="GO" id="GO:0042803">
    <property type="term" value="F:protein homodimerization activity"/>
    <property type="evidence" value="ECO:0007669"/>
    <property type="project" value="UniProtKB-ARBA"/>
</dbReference>
<reference evidence="16 17" key="1">
    <citation type="submission" date="2022-05" db="EMBL/GenBank/DDBJ databases">
        <title>A multi-omics perspective on studying reproductive biology in Daphnia sinensis.</title>
        <authorList>
            <person name="Jia J."/>
        </authorList>
    </citation>
    <scope>NUCLEOTIDE SEQUENCE [LARGE SCALE GENOMIC DNA]</scope>
    <source>
        <strain evidence="16 17">WSL</strain>
    </source>
</reference>
<evidence type="ECO:0000259" key="15">
    <source>
        <dbReference type="Pfam" id="PF02777"/>
    </source>
</evidence>
<dbReference type="SUPFAM" id="SSF46609">
    <property type="entry name" value="Fe,Mn superoxide dismutase (SOD), N-terminal domain"/>
    <property type="match status" value="1"/>
</dbReference>
<dbReference type="GO" id="GO:0004784">
    <property type="term" value="F:superoxide dismutase activity"/>
    <property type="evidence" value="ECO:0007669"/>
    <property type="project" value="UniProtKB-EC"/>
</dbReference>
<proteinExistence type="inferred from homology"/>
<evidence type="ECO:0000313" key="17">
    <source>
        <dbReference type="Proteomes" id="UP000820818"/>
    </source>
</evidence>
<evidence type="ECO:0000256" key="9">
    <source>
        <dbReference type="ARBA" id="ARBA00023128"/>
    </source>
</evidence>
<dbReference type="Gene3D" id="3.55.40.20">
    <property type="entry name" value="Iron/manganese superoxide dismutase, C-terminal domain"/>
    <property type="match status" value="1"/>
</dbReference>
<keyword evidence="9" id="KW-0496">Mitochondrion</keyword>
<comment type="similarity">
    <text evidence="4 13">Belongs to the iron/manganese superoxide dismutase family.</text>
</comment>
<feature type="domain" description="Manganese/iron superoxide dismutase N-terminal" evidence="14">
    <location>
        <begin position="39"/>
        <end position="118"/>
    </location>
</feature>
<dbReference type="Pfam" id="PF00081">
    <property type="entry name" value="Sod_Fe_N"/>
    <property type="match status" value="1"/>
</dbReference>
<evidence type="ECO:0000256" key="4">
    <source>
        <dbReference type="ARBA" id="ARBA00008714"/>
    </source>
</evidence>
<evidence type="ECO:0000256" key="5">
    <source>
        <dbReference type="ARBA" id="ARBA00011881"/>
    </source>
</evidence>
<keyword evidence="10" id="KW-0464">Manganese</keyword>
<feature type="binding site" evidence="12">
    <location>
        <position position="64"/>
    </location>
    <ligand>
        <name>Mn(2+)</name>
        <dbReference type="ChEBI" id="CHEBI:29035"/>
    </ligand>
</feature>
<evidence type="ECO:0000256" key="1">
    <source>
        <dbReference type="ARBA" id="ARBA00001936"/>
    </source>
</evidence>
<evidence type="ECO:0000256" key="10">
    <source>
        <dbReference type="ARBA" id="ARBA00023211"/>
    </source>
</evidence>
<comment type="cofactor">
    <cofactor evidence="1">
        <name>Mn(2+)</name>
        <dbReference type="ChEBI" id="CHEBI:29035"/>
    </cofactor>
</comment>
<evidence type="ECO:0000256" key="12">
    <source>
        <dbReference type="PIRSR" id="PIRSR000349-1"/>
    </source>
</evidence>
<gene>
    <name evidence="16" type="ORF">GHT06_016156</name>
</gene>
<organism evidence="16 17">
    <name type="scientific">Daphnia sinensis</name>
    <dbReference type="NCBI Taxonomy" id="1820382"/>
    <lineage>
        <taxon>Eukaryota</taxon>
        <taxon>Metazoa</taxon>
        <taxon>Ecdysozoa</taxon>
        <taxon>Arthropoda</taxon>
        <taxon>Crustacea</taxon>
        <taxon>Branchiopoda</taxon>
        <taxon>Diplostraca</taxon>
        <taxon>Cladocera</taxon>
        <taxon>Anomopoda</taxon>
        <taxon>Daphniidae</taxon>
        <taxon>Daphnia</taxon>
        <taxon>Daphnia similis group</taxon>
    </lineage>
</organism>
<feature type="binding site" evidence="12">
    <location>
        <position position="196"/>
    </location>
    <ligand>
        <name>Mn(2+)</name>
        <dbReference type="ChEBI" id="CHEBI:29035"/>
    </ligand>
</feature>
<dbReference type="PANTHER" id="PTHR11404">
    <property type="entry name" value="SUPEROXIDE DISMUTASE 2"/>
    <property type="match status" value="1"/>
</dbReference>
<dbReference type="InterPro" id="IPR019832">
    <property type="entry name" value="Mn/Fe_SOD_C"/>
</dbReference>
<evidence type="ECO:0000259" key="14">
    <source>
        <dbReference type="Pfam" id="PF00081"/>
    </source>
</evidence>
<dbReference type="GO" id="GO:0030145">
    <property type="term" value="F:manganese ion binding"/>
    <property type="evidence" value="ECO:0007669"/>
    <property type="project" value="TreeGrafter"/>
</dbReference>
<keyword evidence="17" id="KW-1185">Reference proteome</keyword>
<dbReference type="Pfam" id="PF02777">
    <property type="entry name" value="Sod_Fe_C"/>
    <property type="match status" value="1"/>
</dbReference>
<dbReference type="EMBL" id="WJBH02000005">
    <property type="protein sequence ID" value="KAI9559367.1"/>
    <property type="molecule type" value="Genomic_DNA"/>
</dbReference>
<accession>A0AAD5PU22</accession>
<protein>
    <recommendedName>
        <fullName evidence="6 13">Superoxide dismutase</fullName>
        <ecNumber evidence="6 13">1.15.1.1</ecNumber>
    </recommendedName>
</protein>
<comment type="function">
    <text evidence="2">Destroys superoxide anion radicals which are normally produced within the cells and which are toxic to biological systems.</text>
</comment>
<keyword evidence="8 13" id="KW-0560">Oxidoreductase</keyword>
<dbReference type="GO" id="GO:0005739">
    <property type="term" value="C:mitochondrion"/>
    <property type="evidence" value="ECO:0007669"/>
    <property type="project" value="UniProtKB-SubCell"/>
</dbReference>
<dbReference type="InterPro" id="IPR036324">
    <property type="entry name" value="Mn/Fe_SOD_N_sf"/>
</dbReference>
<dbReference type="PRINTS" id="PR01703">
    <property type="entry name" value="MNSODISMTASE"/>
</dbReference>
<feature type="binding site" evidence="12">
    <location>
        <position position="200"/>
    </location>
    <ligand>
        <name>Mn(2+)</name>
        <dbReference type="ChEBI" id="CHEBI:29035"/>
    </ligand>
</feature>
<evidence type="ECO:0000256" key="8">
    <source>
        <dbReference type="ARBA" id="ARBA00023002"/>
    </source>
</evidence>
<dbReference type="PANTHER" id="PTHR11404:SF6">
    <property type="entry name" value="SUPEROXIDE DISMUTASE [MN], MITOCHONDRIAL"/>
    <property type="match status" value="1"/>
</dbReference>
<dbReference type="Gene3D" id="1.10.287.990">
    <property type="entry name" value="Fe,Mn superoxide dismutase (SOD) domain"/>
    <property type="match status" value="1"/>
</dbReference>
<evidence type="ECO:0000256" key="13">
    <source>
        <dbReference type="RuleBase" id="RU000414"/>
    </source>
</evidence>
<feature type="binding site" evidence="12">
    <location>
        <position position="112"/>
    </location>
    <ligand>
        <name>Mn(2+)</name>
        <dbReference type="ChEBI" id="CHEBI:29035"/>
    </ligand>
</feature>
<sequence length="235" mass="26766">MILDEELFKRKANLSSIDKMFRTLSQRVWPSRTVVVRQKHTLPDLPYDYNALEPVISAEIMQLHHQKHHQTYVNSLNQAEEKFMEAKEKNDLKTMIALTPQLRFNGGGHINHSILWQNYFPKGGEPEGDLLKAIDANFGSFDTMKNGLSSSAVSLQGSGWTWLGYNKSTNSLAIATCANQDPLEPTTGLVPLLGIDVWEHAYYLQYKSVRADYVKNIFKIINWKDVADRLATARQ</sequence>
<feature type="domain" description="Manganese/iron superoxide dismutase C-terminal" evidence="15">
    <location>
        <begin position="126"/>
        <end position="229"/>
    </location>
</feature>
<dbReference type="PIRSF" id="PIRSF000349">
    <property type="entry name" value="SODismutase"/>
    <property type="match status" value="1"/>
</dbReference>
<evidence type="ECO:0000256" key="7">
    <source>
        <dbReference type="ARBA" id="ARBA00022723"/>
    </source>
</evidence>
<dbReference type="PROSITE" id="PS00088">
    <property type="entry name" value="SOD_MN"/>
    <property type="match status" value="1"/>
</dbReference>
<dbReference type="EC" id="1.15.1.1" evidence="6 13"/>
<evidence type="ECO:0000256" key="2">
    <source>
        <dbReference type="ARBA" id="ARBA00002170"/>
    </source>
</evidence>
<evidence type="ECO:0000256" key="11">
    <source>
        <dbReference type="ARBA" id="ARBA00049204"/>
    </source>
</evidence>
<dbReference type="GO" id="GO:0098803">
    <property type="term" value="C:respiratory chain complex"/>
    <property type="evidence" value="ECO:0007669"/>
    <property type="project" value="UniProtKB-ARBA"/>
</dbReference>
<evidence type="ECO:0000256" key="6">
    <source>
        <dbReference type="ARBA" id="ARBA00012682"/>
    </source>
</evidence>
<dbReference type="InterPro" id="IPR019831">
    <property type="entry name" value="Mn/Fe_SOD_N"/>
</dbReference>
<dbReference type="InterPro" id="IPR036314">
    <property type="entry name" value="SOD_C_sf"/>
</dbReference>